<feature type="transmembrane region" description="Helical" evidence="1">
    <location>
        <begin position="9"/>
        <end position="29"/>
    </location>
</feature>
<gene>
    <name evidence="2" type="ORF">ZIOFF_014409</name>
</gene>
<feature type="transmembrane region" description="Helical" evidence="1">
    <location>
        <begin position="35"/>
        <end position="57"/>
    </location>
</feature>
<keyword evidence="1" id="KW-0472">Membrane</keyword>
<reference evidence="2 3" key="1">
    <citation type="submission" date="2020-08" db="EMBL/GenBank/DDBJ databases">
        <title>Plant Genome Project.</title>
        <authorList>
            <person name="Zhang R.-G."/>
        </authorList>
    </citation>
    <scope>NUCLEOTIDE SEQUENCE [LARGE SCALE GENOMIC DNA]</scope>
    <source>
        <tissue evidence="2">Rhizome</tissue>
    </source>
</reference>
<keyword evidence="1" id="KW-0812">Transmembrane</keyword>
<keyword evidence="1" id="KW-1133">Transmembrane helix</keyword>
<evidence type="ECO:0000313" key="2">
    <source>
        <dbReference type="EMBL" id="KAG6524497.1"/>
    </source>
</evidence>
<keyword evidence="3" id="KW-1185">Reference proteome</keyword>
<proteinExistence type="predicted"/>
<evidence type="ECO:0000313" key="3">
    <source>
        <dbReference type="Proteomes" id="UP000734854"/>
    </source>
</evidence>
<evidence type="ECO:0000256" key="1">
    <source>
        <dbReference type="SAM" id="Phobius"/>
    </source>
</evidence>
<organism evidence="2 3">
    <name type="scientific">Zingiber officinale</name>
    <name type="common">Ginger</name>
    <name type="synonym">Amomum zingiber</name>
    <dbReference type="NCBI Taxonomy" id="94328"/>
    <lineage>
        <taxon>Eukaryota</taxon>
        <taxon>Viridiplantae</taxon>
        <taxon>Streptophyta</taxon>
        <taxon>Embryophyta</taxon>
        <taxon>Tracheophyta</taxon>
        <taxon>Spermatophyta</taxon>
        <taxon>Magnoliopsida</taxon>
        <taxon>Liliopsida</taxon>
        <taxon>Zingiberales</taxon>
        <taxon>Zingiberaceae</taxon>
        <taxon>Zingiber</taxon>
    </lineage>
</organism>
<accession>A0A8J5I0J2</accession>
<sequence>MCYLDGKVLLMMVVLFVMPLADQLVLKFLKVVTTWLMLVIAILLDFLHFIMGIDIVYGKDREMGDVAEDPFVAEQNLGNADVTLLVTDESDSNTELNFYLPWSRCHLILRSLDGHLGTMSAWMQGTTSRMPQVLERLEKHEFNGPDKYKASKAIYQDPLHVDLLFSLDSTEVREYVLTLI</sequence>
<protein>
    <submittedName>
        <fullName evidence="2">Uncharacterized protein</fullName>
    </submittedName>
</protein>
<dbReference type="Proteomes" id="UP000734854">
    <property type="component" value="Unassembled WGS sequence"/>
</dbReference>
<dbReference type="EMBL" id="JACMSC010000004">
    <property type="protein sequence ID" value="KAG6524497.1"/>
    <property type="molecule type" value="Genomic_DNA"/>
</dbReference>
<dbReference type="AlphaFoldDB" id="A0A8J5I0J2"/>
<name>A0A8J5I0J2_ZINOF</name>
<comment type="caution">
    <text evidence="2">The sequence shown here is derived from an EMBL/GenBank/DDBJ whole genome shotgun (WGS) entry which is preliminary data.</text>
</comment>